<name>A0A2K8KT01_9GAMM</name>
<evidence type="ECO:0000313" key="2">
    <source>
        <dbReference type="EMBL" id="ATX76036.1"/>
    </source>
</evidence>
<proteinExistence type="predicted"/>
<feature type="transmembrane region" description="Helical" evidence="1">
    <location>
        <begin position="6"/>
        <end position="31"/>
    </location>
</feature>
<keyword evidence="1" id="KW-0812">Transmembrane</keyword>
<dbReference type="Proteomes" id="UP000229757">
    <property type="component" value="Chromosome"/>
</dbReference>
<organism evidence="2 3">
    <name type="scientific">Reinekea forsetii</name>
    <dbReference type="NCBI Taxonomy" id="1336806"/>
    <lineage>
        <taxon>Bacteria</taxon>
        <taxon>Pseudomonadati</taxon>
        <taxon>Pseudomonadota</taxon>
        <taxon>Gammaproteobacteria</taxon>
        <taxon>Oceanospirillales</taxon>
        <taxon>Saccharospirillaceae</taxon>
        <taxon>Reinekea</taxon>
    </lineage>
</organism>
<reference evidence="2 3" key="1">
    <citation type="journal article" date="2017" name="Environ. Microbiol.">
        <title>Genomic and physiological analyses of 'Reinekea forsetii' reveal a versatile opportunistic lifestyle during spring algae blooms.</title>
        <authorList>
            <person name="Avci B."/>
            <person name="Hahnke R.L."/>
            <person name="Chafee M."/>
            <person name="Fischer T."/>
            <person name="Gruber-Vodicka H."/>
            <person name="Tegetmeyer H.E."/>
            <person name="Harder J."/>
            <person name="Fuchs B.M."/>
            <person name="Amann R.I."/>
            <person name="Teeling H."/>
        </authorList>
    </citation>
    <scope>NUCLEOTIDE SEQUENCE [LARGE SCALE GENOMIC DNA]</scope>
    <source>
        <strain evidence="2 3">Hel1_31_D35</strain>
    </source>
</reference>
<dbReference type="KEGG" id="rfo:REIFOR_00868"/>
<feature type="transmembrane region" description="Helical" evidence="1">
    <location>
        <begin position="144"/>
        <end position="161"/>
    </location>
</feature>
<sequence length="438" mass="48699">MPNLKWIAQPLTAFALGMLALLNLLLLLFWYSPALASLNKATDQQGASLVRSLAFDATAALNSGNRAALSNILNHFTETGLIISATVTSVDDSIRLNALAKNAPDQGRSFRQPIDFSADILGYAELVIDETPIQQWRQQTISSWLFFNLTSLIGLGGFIFWRSTRHQAGWQLIREQLAGQFPSVHRQLEGSPEQQLTKLMAILGEPLNQQGQLMKHLGQRYGSSDTERLLEQIELVGDEGRYGDVALVAIRCQNWQALMRVYSAQELQLIWSDYESLMIRIGQLYKGILLPDGFSLVFGINNGEQYALDAVCAARVLHLALPLIRQSHTRLSPVFGIAVSAGPAFISKTHKHGIPLPLVTGDADAWLAQIEALQPIDQVLMAEPILQHPDVNAQVEASIVRDVTLRDGSRLEIWELERLTERDELLRKQAQTLVQTNK</sequence>
<keyword evidence="3" id="KW-1185">Reference proteome</keyword>
<evidence type="ECO:0000256" key="1">
    <source>
        <dbReference type="SAM" id="Phobius"/>
    </source>
</evidence>
<accession>A0A2K8KT01</accession>
<evidence type="ECO:0000313" key="3">
    <source>
        <dbReference type="Proteomes" id="UP000229757"/>
    </source>
</evidence>
<gene>
    <name evidence="2" type="ORF">REIFOR_00868</name>
</gene>
<keyword evidence="1" id="KW-0472">Membrane</keyword>
<keyword evidence="1" id="KW-1133">Transmembrane helix</keyword>
<dbReference type="EMBL" id="CP011797">
    <property type="protein sequence ID" value="ATX76036.1"/>
    <property type="molecule type" value="Genomic_DNA"/>
</dbReference>
<dbReference type="OrthoDB" id="6192696at2"/>
<dbReference type="SUPFAM" id="SSF55073">
    <property type="entry name" value="Nucleotide cyclase"/>
    <property type="match status" value="1"/>
</dbReference>
<protein>
    <submittedName>
        <fullName evidence="2">Uncharacterized protein</fullName>
    </submittedName>
</protein>
<dbReference type="AlphaFoldDB" id="A0A2K8KT01"/>
<dbReference type="RefSeq" id="WP_145980230.1">
    <property type="nucleotide sequence ID" value="NZ_CP011797.1"/>
</dbReference>
<dbReference type="InterPro" id="IPR029787">
    <property type="entry name" value="Nucleotide_cyclase"/>
</dbReference>